<dbReference type="Pfam" id="PF00072">
    <property type="entry name" value="Response_reg"/>
    <property type="match status" value="1"/>
</dbReference>
<evidence type="ECO:0000313" key="6">
    <source>
        <dbReference type="Proteomes" id="UP001520654"/>
    </source>
</evidence>
<dbReference type="SUPFAM" id="SSF52172">
    <property type="entry name" value="CheY-like"/>
    <property type="match status" value="1"/>
</dbReference>
<dbReference type="CDD" id="cd17574">
    <property type="entry name" value="REC_OmpR"/>
    <property type="match status" value="1"/>
</dbReference>
<dbReference type="Gene3D" id="3.40.50.2300">
    <property type="match status" value="1"/>
</dbReference>
<name>A0ABS8EHZ7_9ACTN</name>
<evidence type="ECO:0000256" key="2">
    <source>
        <dbReference type="PROSITE-ProRule" id="PRU00169"/>
    </source>
</evidence>
<evidence type="ECO:0000313" key="5">
    <source>
        <dbReference type="EMBL" id="MCC0100726.1"/>
    </source>
</evidence>
<reference evidence="5 6" key="1">
    <citation type="submission" date="2021-08" db="EMBL/GenBank/DDBJ databases">
        <title>Genomic Architecture of Streptomyces flavotricini NGL1 and Streptomyces erythrochromogenes HMS4 With Differential Plant Beneficial attributes and laccase production capabilities.</title>
        <authorList>
            <person name="Salwan R."/>
            <person name="Kaur R."/>
            <person name="Sharma V."/>
        </authorList>
    </citation>
    <scope>NUCLEOTIDE SEQUENCE [LARGE SCALE GENOMIC DNA]</scope>
    <source>
        <strain evidence="5 6">NGL1</strain>
    </source>
</reference>
<dbReference type="InterPro" id="IPR011006">
    <property type="entry name" value="CheY-like_superfamily"/>
</dbReference>
<dbReference type="RefSeq" id="WP_229344634.1">
    <property type="nucleotide sequence ID" value="NZ_JAINUL010000001.1"/>
</dbReference>
<comment type="caution">
    <text evidence="5">The sequence shown here is derived from an EMBL/GenBank/DDBJ whole genome shotgun (WGS) entry which is preliminary data.</text>
</comment>
<dbReference type="SMART" id="SM00448">
    <property type="entry name" value="REC"/>
    <property type="match status" value="1"/>
</dbReference>
<gene>
    <name evidence="5" type="ORF">K7B10_39430</name>
</gene>
<organism evidence="5 6">
    <name type="scientific">Streptomyces flavotricini</name>
    <dbReference type="NCBI Taxonomy" id="66888"/>
    <lineage>
        <taxon>Bacteria</taxon>
        <taxon>Bacillati</taxon>
        <taxon>Actinomycetota</taxon>
        <taxon>Actinomycetes</taxon>
        <taxon>Kitasatosporales</taxon>
        <taxon>Streptomycetaceae</taxon>
        <taxon>Streptomyces</taxon>
    </lineage>
</organism>
<feature type="modified residue" description="4-aspartylphosphate" evidence="2">
    <location>
        <position position="56"/>
    </location>
</feature>
<dbReference type="EMBL" id="JAINUL010000001">
    <property type="protein sequence ID" value="MCC0100726.1"/>
    <property type="molecule type" value="Genomic_DNA"/>
</dbReference>
<feature type="region of interest" description="Disordered" evidence="3">
    <location>
        <begin position="182"/>
        <end position="219"/>
    </location>
</feature>
<dbReference type="PANTHER" id="PTHR44591:SF3">
    <property type="entry name" value="RESPONSE REGULATORY DOMAIN-CONTAINING PROTEIN"/>
    <property type="match status" value="1"/>
</dbReference>
<protein>
    <submittedName>
        <fullName evidence="5">Response regulator</fullName>
    </submittedName>
</protein>
<dbReference type="Proteomes" id="UP001520654">
    <property type="component" value="Unassembled WGS sequence"/>
</dbReference>
<dbReference type="InterPro" id="IPR001789">
    <property type="entry name" value="Sig_transdc_resp-reg_receiver"/>
</dbReference>
<evidence type="ECO:0000256" key="3">
    <source>
        <dbReference type="SAM" id="MobiDB-lite"/>
    </source>
</evidence>
<feature type="domain" description="Response regulatory" evidence="4">
    <location>
        <begin position="7"/>
        <end position="123"/>
    </location>
</feature>
<dbReference type="InterPro" id="IPR050595">
    <property type="entry name" value="Bact_response_regulator"/>
</dbReference>
<keyword evidence="6" id="KW-1185">Reference proteome</keyword>
<dbReference type="PANTHER" id="PTHR44591">
    <property type="entry name" value="STRESS RESPONSE REGULATOR PROTEIN 1"/>
    <property type="match status" value="1"/>
</dbReference>
<accession>A0ABS8EHZ7</accession>
<keyword evidence="1 2" id="KW-0597">Phosphoprotein</keyword>
<sequence length="219" mass="24181">MTQDRGRVLIVDDDRTNRMMVTYKLEISGVHVVAAESGQEALSIMREESFDVVLLDILMPQMDGYTTLELMKGDPALRDTPVVMISQLDEIDSVIRCLELGAEDYLPKPLNSLLLMARIKAILLGKRLTEMQQDYDHQLGLLIEALKAARNRAFEPDSLQPIADRSDRLGECARAMQQVIPIVSRQTTSSGLTAPSPPAPSPTRDSARNPRTSAAPPKA</sequence>
<evidence type="ECO:0000256" key="1">
    <source>
        <dbReference type="ARBA" id="ARBA00022553"/>
    </source>
</evidence>
<proteinExistence type="predicted"/>
<dbReference type="PROSITE" id="PS50110">
    <property type="entry name" value="RESPONSE_REGULATORY"/>
    <property type="match status" value="1"/>
</dbReference>
<evidence type="ECO:0000259" key="4">
    <source>
        <dbReference type="PROSITE" id="PS50110"/>
    </source>
</evidence>